<feature type="domain" description="Outer membrane protein beta-barrel" evidence="5">
    <location>
        <begin position="383"/>
        <end position="786"/>
    </location>
</feature>
<feature type="chain" id="PRO_5045925951" evidence="4">
    <location>
        <begin position="24"/>
        <end position="810"/>
    </location>
</feature>
<keyword evidence="3" id="KW-0998">Cell outer membrane</keyword>
<dbReference type="PANTHER" id="PTHR40980:SF4">
    <property type="entry name" value="TONB-DEPENDENT RECEPTOR-LIKE BETA-BARREL DOMAIN-CONTAINING PROTEIN"/>
    <property type="match status" value="1"/>
</dbReference>
<dbReference type="InterPro" id="IPR037066">
    <property type="entry name" value="Plug_dom_sf"/>
</dbReference>
<evidence type="ECO:0000256" key="4">
    <source>
        <dbReference type="SAM" id="SignalP"/>
    </source>
</evidence>
<evidence type="ECO:0000256" key="1">
    <source>
        <dbReference type="ARBA" id="ARBA00004442"/>
    </source>
</evidence>
<keyword evidence="4" id="KW-0732">Signal</keyword>
<protein>
    <submittedName>
        <fullName evidence="6">Outer membrane beta-barrel protein</fullName>
    </submittedName>
</protein>
<dbReference type="RefSeq" id="WP_290247837.1">
    <property type="nucleotide sequence ID" value="NZ_JAUFQT010000001.1"/>
</dbReference>
<evidence type="ECO:0000259" key="5">
    <source>
        <dbReference type="Pfam" id="PF14905"/>
    </source>
</evidence>
<evidence type="ECO:0000313" key="6">
    <source>
        <dbReference type="EMBL" id="MFB9213133.1"/>
    </source>
</evidence>
<comment type="caution">
    <text evidence="6">The sequence shown here is derived from an EMBL/GenBank/DDBJ whole genome shotgun (WGS) entry which is preliminary data.</text>
</comment>
<dbReference type="InterPro" id="IPR036942">
    <property type="entry name" value="Beta-barrel_TonB_sf"/>
</dbReference>
<dbReference type="Proteomes" id="UP001589654">
    <property type="component" value="Unassembled WGS sequence"/>
</dbReference>
<dbReference type="PANTHER" id="PTHR40980">
    <property type="entry name" value="PLUG DOMAIN-CONTAINING PROTEIN"/>
    <property type="match status" value="1"/>
</dbReference>
<organism evidence="6 7">
    <name type="scientific">Echinicola jeungdonensis</name>
    <dbReference type="NCBI Taxonomy" id="709343"/>
    <lineage>
        <taxon>Bacteria</taxon>
        <taxon>Pseudomonadati</taxon>
        <taxon>Bacteroidota</taxon>
        <taxon>Cytophagia</taxon>
        <taxon>Cytophagales</taxon>
        <taxon>Cyclobacteriaceae</taxon>
        <taxon>Echinicola</taxon>
    </lineage>
</organism>
<dbReference type="Pfam" id="PF13715">
    <property type="entry name" value="CarbopepD_reg_2"/>
    <property type="match status" value="1"/>
</dbReference>
<dbReference type="Pfam" id="PF14905">
    <property type="entry name" value="OMP_b-brl_3"/>
    <property type="match status" value="1"/>
</dbReference>
<reference evidence="6 7" key="1">
    <citation type="submission" date="2024-09" db="EMBL/GenBank/DDBJ databases">
        <authorList>
            <person name="Sun Q."/>
            <person name="Mori K."/>
        </authorList>
    </citation>
    <scope>NUCLEOTIDE SEQUENCE [LARGE SCALE GENOMIC DNA]</scope>
    <source>
        <strain evidence="6 7">CECT 7682</strain>
    </source>
</reference>
<feature type="signal peptide" evidence="4">
    <location>
        <begin position="1"/>
        <end position="23"/>
    </location>
</feature>
<proteinExistence type="predicted"/>
<evidence type="ECO:0000256" key="3">
    <source>
        <dbReference type="ARBA" id="ARBA00023237"/>
    </source>
</evidence>
<dbReference type="InterPro" id="IPR008969">
    <property type="entry name" value="CarboxyPept-like_regulatory"/>
</dbReference>
<keyword evidence="2" id="KW-0472">Membrane</keyword>
<name>A0ABV5J8H5_9BACT</name>
<dbReference type="SUPFAM" id="SSF49464">
    <property type="entry name" value="Carboxypeptidase regulatory domain-like"/>
    <property type="match status" value="1"/>
</dbReference>
<evidence type="ECO:0000256" key="2">
    <source>
        <dbReference type="ARBA" id="ARBA00023136"/>
    </source>
</evidence>
<dbReference type="EMBL" id="JBHMEW010000066">
    <property type="protein sequence ID" value="MFB9213133.1"/>
    <property type="molecule type" value="Genomic_DNA"/>
</dbReference>
<dbReference type="Gene3D" id="2.170.130.10">
    <property type="entry name" value="TonB-dependent receptor, plug domain"/>
    <property type="match status" value="1"/>
</dbReference>
<sequence>MKIPVQIFLMVLSFLLLSGHGLAQQNSQISGEVQDNMGKALPFVNIALLDHANGELIIGAVSDDSGRFNLILSNSGLFRLKISSIGFQTFHSEPLQIATGQKKDLGIIQLSEETTSLEEVEVNGNRPQVIIEADRTIVQIDGTVMAKGSNALEVVGRSPGVYVDGDGNIKLNGRSGVIVLIDERQTYMSAQELANYLRAMPADNIQSIEVINNPPAKYDAEGAAGVLNIILKKNNLDGINGSIQTGNQFNGRHAPFASANFNLKKGKWTTNSNLNYSNWARNIDLEILRRFQLENGLSVFDQDALLKLGGRSFYFSGGADYQMSKMHSLGISLQASDYNGKADGNSLTHISNPDNSDINQLRAINDSNSDNQRFFSNLHYTGKLDTIGSKLSVDLDYTFVDGASLSLLTNDYWVNEDIAGGTMDQILTDNDMNYNIFTAKSDFTKAFDKEHTFESGLKGSWVKSDNRLNISRSVEEGPFEQEPNSNHFIYEERVLAAYASYKSPLSEKIKVQGGLRMEYSYIQGNSLTLEQVNTQEYINLFPTFYLQHKLSDKYQIIYNINRRITRPNYRLLNPFVFYVDPLTTEQGNPDLKPQFATNLEMSHVWKEKYRLTLSYSRTSNFFGQVLTQEEESRKSFIQVQNFDKEEDINVRLMAPLEIADWWTVDNMLHFYHKNYQSQLGDELLDVGQFSWMARVQQNIRLPKGFKVELVGMYLSPFLEGQLDAEGMGWVDAGITKTFKNEKFTLTLNGNDILRTRRFRGKVTFDKINTDIRQYNSQQSVRLTFRWKFSKGEQFKVSNRSGSTEERNRLD</sequence>
<comment type="subcellular location">
    <subcellularLocation>
        <location evidence="1">Cell outer membrane</location>
    </subcellularLocation>
</comment>
<keyword evidence="7" id="KW-1185">Reference proteome</keyword>
<evidence type="ECO:0000313" key="7">
    <source>
        <dbReference type="Proteomes" id="UP001589654"/>
    </source>
</evidence>
<dbReference type="SUPFAM" id="SSF56935">
    <property type="entry name" value="Porins"/>
    <property type="match status" value="1"/>
</dbReference>
<dbReference type="InterPro" id="IPR041700">
    <property type="entry name" value="OMP_b-brl_3"/>
</dbReference>
<accession>A0ABV5J8H5</accession>
<gene>
    <name evidence="6" type="ORF">ACFFUR_15050</name>
</gene>
<dbReference type="Gene3D" id="2.40.170.20">
    <property type="entry name" value="TonB-dependent receptor, beta-barrel domain"/>
    <property type="match status" value="1"/>
</dbReference>